<dbReference type="InterPro" id="IPR012677">
    <property type="entry name" value="Nucleotide-bd_a/b_plait_sf"/>
</dbReference>
<dbReference type="CDD" id="cd12306">
    <property type="entry name" value="RRM_II_PABPs"/>
    <property type="match status" value="1"/>
</dbReference>
<dbReference type="Gene3D" id="3.30.70.330">
    <property type="match status" value="1"/>
</dbReference>
<reference evidence="4 5" key="1">
    <citation type="submission" date="2023-08" db="EMBL/GenBank/DDBJ databases">
        <title>Black Yeasts Isolated from many extreme environments.</title>
        <authorList>
            <person name="Coleine C."/>
            <person name="Stajich J.E."/>
            <person name="Selbmann L."/>
        </authorList>
    </citation>
    <scope>NUCLEOTIDE SEQUENCE [LARGE SCALE GENOMIC DNA]</scope>
    <source>
        <strain evidence="4 5">CCFEE 5910</strain>
    </source>
</reference>
<organism evidence="4 5">
    <name type="scientific">Lithohypha guttulata</name>
    <dbReference type="NCBI Taxonomy" id="1690604"/>
    <lineage>
        <taxon>Eukaryota</taxon>
        <taxon>Fungi</taxon>
        <taxon>Dikarya</taxon>
        <taxon>Ascomycota</taxon>
        <taxon>Pezizomycotina</taxon>
        <taxon>Eurotiomycetes</taxon>
        <taxon>Chaetothyriomycetidae</taxon>
        <taxon>Chaetothyriales</taxon>
        <taxon>Trichomeriaceae</taxon>
        <taxon>Lithohypha</taxon>
    </lineage>
</organism>
<evidence type="ECO:0000256" key="1">
    <source>
        <dbReference type="PROSITE-ProRule" id="PRU00176"/>
    </source>
</evidence>
<feature type="compositionally biased region" description="Basic and acidic residues" evidence="2">
    <location>
        <begin position="338"/>
        <end position="355"/>
    </location>
</feature>
<dbReference type="PROSITE" id="PS50102">
    <property type="entry name" value="RRM"/>
    <property type="match status" value="1"/>
</dbReference>
<evidence type="ECO:0000313" key="4">
    <source>
        <dbReference type="EMBL" id="KAK5091459.1"/>
    </source>
</evidence>
<dbReference type="InterPro" id="IPR024370">
    <property type="entry name" value="PBP_domain"/>
</dbReference>
<dbReference type="SUPFAM" id="SSF54928">
    <property type="entry name" value="RNA-binding domain, RBD"/>
    <property type="match status" value="1"/>
</dbReference>
<dbReference type="SMART" id="SM00360">
    <property type="entry name" value="RRM"/>
    <property type="match status" value="1"/>
</dbReference>
<comment type="caution">
    <text evidence="4">The sequence shown here is derived from an EMBL/GenBank/DDBJ whole genome shotgun (WGS) entry which is preliminary data.</text>
</comment>
<feature type="compositionally biased region" description="Gly residues" evidence="2">
    <location>
        <begin position="443"/>
        <end position="470"/>
    </location>
</feature>
<dbReference type="AlphaFoldDB" id="A0AAN7T7X2"/>
<proteinExistence type="predicted"/>
<keyword evidence="1" id="KW-0694">RNA-binding</keyword>
<dbReference type="InterPro" id="IPR000504">
    <property type="entry name" value="RRM_dom"/>
</dbReference>
<dbReference type="Pfam" id="PF12849">
    <property type="entry name" value="PBP_like_2"/>
    <property type="match status" value="1"/>
</dbReference>
<accession>A0AAN7T7X2</accession>
<dbReference type="InterPro" id="IPR052738">
    <property type="entry name" value="ABC-Tungstate_binding"/>
</dbReference>
<evidence type="ECO:0000259" key="3">
    <source>
        <dbReference type="PROSITE" id="PS50102"/>
    </source>
</evidence>
<evidence type="ECO:0000313" key="5">
    <source>
        <dbReference type="Proteomes" id="UP001309876"/>
    </source>
</evidence>
<name>A0AAN7T7X2_9EURO</name>
<dbReference type="Proteomes" id="UP001309876">
    <property type="component" value="Unassembled WGS sequence"/>
</dbReference>
<dbReference type="PANTHER" id="PTHR37945">
    <property type="entry name" value="EXTRACELLULAR TUNGSTATE BINDING PROTEIN"/>
    <property type="match status" value="1"/>
</dbReference>
<dbReference type="Pfam" id="PF00076">
    <property type="entry name" value="RRM_1"/>
    <property type="match status" value="1"/>
</dbReference>
<sequence length="511" mass="54482">MASVVGRTNKPAADVEASDIYGKQGPIKLKIATGGAGQTGVLKALAEAFVEFITTASSENPHPRPPFRVAWLATDTSLSFNALASRLADIAIVYHPYAAQIAISQKVACSPAVQLWKDAFNLIGPVSNPAGLPSDNETSIYELFSSISQAAAHEGSKVSFLSRYDKSANNILESRIWSTIGQTPWAEPATLSEWYTKHIAFPAKALKEACKIGAYTLVDRGTWLQMCNDNECVGMMCFKEGSITWDEDQKSHDVTLSRAYQLDGDGLRNPACALVSPEATDKALAEAFVNWVAWDDGGQDVLCSFREDIAAMKRRVAEMESEAARLREMQSQFDGQNPEERGGEGSRSREDREDVDARSVFVGNVDYSATPEEIQAHFNNGAGSINRVTILLDKFTGHPKGYAYVEFSDPSYVAQALVLNESEFKGRNIKVVPKRTNLPGMTRGRGGGRGGGGPPMRGGRGGFGRGGGPGGSGASYGGGYGGGGGYGAPRGGGGFRGGFRGGRGSRGYAPY</sequence>
<dbReference type="Gene3D" id="3.40.190.10">
    <property type="entry name" value="Periplasmic binding protein-like II"/>
    <property type="match status" value="2"/>
</dbReference>
<dbReference type="EMBL" id="JAVRRJ010000001">
    <property type="protein sequence ID" value="KAK5091459.1"/>
    <property type="molecule type" value="Genomic_DNA"/>
</dbReference>
<dbReference type="GO" id="GO:0003723">
    <property type="term" value="F:RNA binding"/>
    <property type="evidence" value="ECO:0007669"/>
    <property type="project" value="UniProtKB-UniRule"/>
</dbReference>
<dbReference type="PANTHER" id="PTHR37945:SF1">
    <property type="entry name" value="EXTRACELLULAR TUNGSTATE BINDING PROTEIN"/>
    <property type="match status" value="1"/>
</dbReference>
<keyword evidence="5" id="KW-1185">Reference proteome</keyword>
<evidence type="ECO:0000256" key="2">
    <source>
        <dbReference type="SAM" id="MobiDB-lite"/>
    </source>
</evidence>
<gene>
    <name evidence="4" type="ORF">LTR05_001642</name>
</gene>
<feature type="domain" description="RRM" evidence="3">
    <location>
        <begin position="358"/>
        <end position="436"/>
    </location>
</feature>
<feature type="region of interest" description="Disordered" evidence="2">
    <location>
        <begin position="329"/>
        <end position="355"/>
    </location>
</feature>
<protein>
    <recommendedName>
        <fullName evidence="3">RRM domain-containing protein</fullName>
    </recommendedName>
</protein>
<dbReference type="InterPro" id="IPR035979">
    <property type="entry name" value="RBD_domain_sf"/>
</dbReference>
<feature type="region of interest" description="Disordered" evidence="2">
    <location>
        <begin position="435"/>
        <end position="470"/>
    </location>
</feature>